<feature type="region of interest" description="Disordered" evidence="1">
    <location>
        <begin position="229"/>
        <end position="266"/>
    </location>
</feature>
<dbReference type="Pfam" id="PF04972">
    <property type="entry name" value="BON"/>
    <property type="match status" value="2"/>
</dbReference>
<protein>
    <submittedName>
        <fullName evidence="3">BON domain-containing protein</fullName>
    </submittedName>
</protein>
<feature type="domain" description="BON" evidence="2">
    <location>
        <begin position="145"/>
        <end position="200"/>
    </location>
</feature>
<dbReference type="Proteomes" id="UP000428328">
    <property type="component" value="Chromosome"/>
</dbReference>
<proteinExistence type="predicted"/>
<evidence type="ECO:0000256" key="1">
    <source>
        <dbReference type="SAM" id="MobiDB-lite"/>
    </source>
</evidence>
<dbReference type="EMBL" id="CP046400">
    <property type="protein sequence ID" value="QGY40508.1"/>
    <property type="molecule type" value="Genomic_DNA"/>
</dbReference>
<dbReference type="InterPro" id="IPR007055">
    <property type="entry name" value="BON_dom"/>
</dbReference>
<reference evidence="3 4" key="1">
    <citation type="submission" date="2019-11" db="EMBL/GenBank/DDBJ databases">
        <authorList>
            <person name="Zheng R.K."/>
            <person name="Sun C.M."/>
        </authorList>
    </citation>
    <scope>NUCLEOTIDE SEQUENCE [LARGE SCALE GENOMIC DNA]</scope>
    <source>
        <strain evidence="3 4">SRB007</strain>
    </source>
</reference>
<accession>A0A6I6JHM2</accession>
<dbReference type="RefSeq" id="WP_158947872.1">
    <property type="nucleotide sequence ID" value="NZ_CP046400.1"/>
</dbReference>
<keyword evidence="4" id="KW-1185">Reference proteome</keyword>
<dbReference type="KEGG" id="psel:GM415_10350"/>
<feature type="domain" description="BON" evidence="2">
    <location>
        <begin position="62"/>
        <end position="125"/>
    </location>
</feature>
<organism evidence="3 4">
    <name type="scientific">Pseudodesulfovibrio cashew</name>
    <dbReference type="NCBI Taxonomy" id="2678688"/>
    <lineage>
        <taxon>Bacteria</taxon>
        <taxon>Pseudomonadati</taxon>
        <taxon>Thermodesulfobacteriota</taxon>
        <taxon>Desulfovibrionia</taxon>
        <taxon>Desulfovibrionales</taxon>
        <taxon>Desulfovibrionaceae</taxon>
    </lineage>
</organism>
<evidence type="ECO:0000313" key="4">
    <source>
        <dbReference type="Proteomes" id="UP000428328"/>
    </source>
</evidence>
<evidence type="ECO:0000313" key="3">
    <source>
        <dbReference type="EMBL" id="QGY40508.1"/>
    </source>
</evidence>
<name>A0A6I6JHM2_9BACT</name>
<dbReference type="AlphaFoldDB" id="A0A6I6JHM2"/>
<sequence length="277" mass="30269">MNGLKFALASLLFLLLPGCAAVPFGIGLIPGAPSYFSSVIGNGQTAYETAVDERDSRQQMLDAIIEGHAQAELYKDKDIRPAQITAYCYFGKLYLVGEYDSQKQLEKIYQCMDKVEDKRTVISRLYLKDDKDESSFLSEQAKITELETQLLADFEVTSSPVKVEVVHGDIILLGVISDKAERDKIMAHALASAGDGRVISYLYHSEIAGPSPRTMTAEILPAPAAVSPIPKAKKKSTPKRVKSKKTDKKVSEPARTKAVASNIPRPPEVVNGRVLGL</sequence>
<evidence type="ECO:0000259" key="2">
    <source>
        <dbReference type="Pfam" id="PF04972"/>
    </source>
</evidence>
<feature type="compositionally biased region" description="Basic residues" evidence="1">
    <location>
        <begin position="231"/>
        <end position="247"/>
    </location>
</feature>
<gene>
    <name evidence="3" type="ORF">GM415_10350</name>
</gene>